<feature type="transmembrane region" description="Helical" evidence="2">
    <location>
        <begin position="499"/>
        <end position="519"/>
    </location>
</feature>
<comment type="caution">
    <text evidence="4">The sequence shown here is derived from an EMBL/GenBank/DDBJ whole genome shotgun (WGS) entry which is preliminary data.</text>
</comment>
<proteinExistence type="predicted"/>
<dbReference type="AlphaFoldDB" id="A0A538UDV6"/>
<feature type="region of interest" description="Disordered" evidence="1">
    <location>
        <begin position="475"/>
        <end position="496"/>
    </location>
</feature>
<evidence type="ECO:0000313" key="5">
    <source>
        <dbReference type="Proteomes" id="UP000319771"/>
    </source>
</evidence>
<feature type="region of interest" description="Disordered" evidence="1">
    <location>
        <begin position="151"/>
        <end position="173"/>
    </location>
</feature>
<accession>A0A538UDV6</accession>
<feature type="compositionally biased region" description="Low complexity" evidence="1">
    <location>
        <begin position="9"/>
        <end position="39"/>
    </location>
</feature>
<sequence length="616" mass="63500">MMRSRREAAAGPASAPGSARSACSRDSASALVWGGASRSARGRPSSRKKCRSAMTGLSAAERWSGRSSENWLSDCPMTLERKDRGSSRRVRGRAPPPGGLTGPPRAVLARADPGTVSGVRRCANARHYSRAPPRGSRRRPRHACAGRALTAAHAHRKVGRMARPAAALTPTRPRTTSLSHAAWVIALAAGIALRVVLPQPAQRTPDEEAYAIGGAVLHRDGIAAEARMVAAYAADPLMAELPPPTRIALPWLGAVAMSLTGSTDVGVVASISTLGSALQLAVLAALALEALGPWGAALAIAFLAASPLDLAIARRAWADSLLGLVATLMLWAFTRAAARPGGRAWPATVIALGAGATLVKEAGLLLLGLGAAGLAVVEWRAPGGPRRALLMLLGGVAGAAAAAGALTLLCGGIAPWRAALEHMARGVEANDYVRRYQTGSGLYYARGLALLQPLPWLLGIAGAVVIATRGAWAAAGRPRGSGAPKPARGGRPGRDPKRAAVALGAAAWFALIGLGAACLYRQKNLRFLSPIYAAVALLAAATVRAGLARLRARLPAGIARRATAGVAILLVASLGMDLLRFQEQFVRRDVLDLVTPWLEGRLAPPASGGPPAPAPR</sequence>
<gene>
    <name evidence="4" type="ORF">E6K81_01550</name>
</gene>
<feature type="region of interest" description="Disordered" evidence="1">
    <location>
        <begin position="68"/>
        <end position="107"/>
    </location>
</feature>
<keyword evidence="2" id="KW-1133">Transmembrane helix</keyword>
<keyword evidence="2" id="KW-0472">Membrane</keyword>
<keyword evidence="2" id="KW-0812">Transmembrane</keyword>
<feature type="compositionally biased region" description="Basic residues" evidence="1">
    <location>
        <begin position="40"/>
        <end position="51"/>
    </location>
</feature>
<dbReference type="Proteomes" id="UP000319771">
    <property type="component" value="Unassembled WGS sequence"/>
</dbReference>
<feature type="compositionally biased region" description="Low complexity" evidence="1">
    <location>
        <begin position="161"/>
        <end position="173"/>
    </location>
</feature>
<organism evidence="4 5">
    <name type="scientific">Eiseniibacteriota bacterium</name>
    <dbReference type="NCBI Taxonomy" id="2212470"/>
    <lineage>
        <taxon>Bacteria</taxon>
        <taxon>Candidatus Eiseniibacteriota</taxon>
    </lineage>
</organism>
<dbReference type="Pfam" id="PF13231">
    <property type="entry name" value="PMT_2"/>
    <property type="match status" value="1"/>
</dbReference>
<feature type="transmembrane region" description="Helical" evidence="2">
    <location>
        <begin position="389"/>
        <end position="414"/>
    </location>
</feature>
<evidence type="ECO:0000256" key="2">
    <source>
        <dbReference type="SAM" id="Phobius"/>
    </source>
</evidence>
<name>A0A538UDV6_UNCEI</name>
<feature type="transmembrane region" description="Helical" evidence="2">
    <location>
        <begin position="531"/>
        <end position="550"/>
    </location>
</feature>
<reference evidence="4 5" key="1">
    <citation type="journal article" date="2019" name="Nat. Microbiol.">
        <title>Mediterranean grassland soil C-N compound turnover is dependent on rainfall and depth, and is mediated by genomically divergent microorganisms.</title>
        <authorList>
            <person name="Diamond S."/>
            <person name="Andeer P.F."/>
            <person name="Li Z."/>
            <person name="Crits-Christoph A."/>
            <person name="Burstein D."/>
            <person name="Anantharaman K."/>
            <person name="Lane K.R."/>
            <person name="Thomas B.C."/>
            <person name="Pan C."/>
            <person name="Northen T.R."/>
            <person name="Banfield J.F."/>
        </authorList>
    </citation>
    <scope>NUCLEOTIDE SEQUENCE [LARGE SCALE GENOMIC DNA]</scope>
    <source>
        <strain evidence="4">WS_11</strain>
    </source>
</reference>
<dbReference type="EMBL" id="VBPB01000019">
    <property type="protein sequence ID" value="TMQ74050.1"/>
    <property type="molecule type" value="Genomic_DNA"/>
</dbReference>
<feature type="compositionally biased region" description="Low complexity" evidence="1">
    <location>
        <begin position="475"/>
        <end position="489"/>
    </location>
</feature>
<feature type="transmembrane region" description="Helical" evidence="2">
    <location>
        <begin position="344"/>
        <end position="377"/>
    </location>
</feature>
<feature type="transmembrane region" description="Helical" evidence="2">
    <location>
        <begin position="320"/>
        <end position="338"/>
    </location>
</feature>
<feature type="transmembrane region" description="Helical" evidence="2">
    <location>
        <begin position="562"/>
        <end position="581"/>
    </location>
</feature>
<feature type="domain" description="Glycosyltransferase RgtA/B/C/D-like" evidence="3">
    <location>
        <begin position="248"/>
        <end position="367"/>
    </location>
</feature>
<feature type="region of interest" description="Disordered" evidence="1">
    <location>
        <begin position="1"/>
        <end position="53"/>
    </location>
</feature>
<evidence type="ECO:0000259" key="3">
    <source>
        <dbReference type="Pfam" id="PF13231"/>
    </source>
</evidence>
<evidence type="ECO:0000313" key="4">
    <source>
        <dbReference type="EMBL" id="TMQ74050.1"/>
    </source>
</evidence>
<feature type="transmembrane region" description="Helical" evidence="2">
    <location>
        <begin position="178"/>
        <end position="197"/>
    </location>
</feature>
<evidence type="ECO:0000256" key="1">
    <source>
        <dbReference type="SAM" id="MobiDB-lite"/>
    </source>
</evidence>
<dbReference type="InterPro" id="IPR038731">
    <property type="entry name" value="RgtA/B/C-like"/>
</dbReference>
<protein>
    <recommendedName>
        <fullName evidence="3">Glycosyltransferase RgtA/B/C/D-like domain-containing protein</fullName>
    </recommendedName>
</protein>